<reference evidence="3 4" key="1">
    <citation type="journal article" date="2014" name="PLoS Genet.">
        <title>Phylogenetically driven sequencing of extremely halophilic archaea reveals strategies for static and dynamic osmo-response.</title>
        <authorList>
            <person name="Becker E.A."/>
            <person name="Seitzer P.M."/>
            <person name="Tritt A."/>
            <person name="Larsen D."/>
            <person name="Krusor M."/>
            <person name="Yao A.I."/>
            <person name="Wu D."/>
            <person name="Madern D."/>
            <person name="Eisen J.A."/>
            <person name="Darling A.E."/>
            <person name="Facciotti M.T."/>
        </authorList>
    </citation>
    <scope>NUCLEOTIDE SEQUENCE [LARGE SCALE GENOMIC DNA]</scope>
    <source>
        <strain evidence="3 4">ATCC 33799</strain>
    </source>
</reference>
<dbReference type="InterPro" id="IPR014729">
    <property type="entry name" value="Rossmann-like_a/b/a_fold"/>
</dbReference>
<dbReference type="Pfam" id="PF00582">
    <property type="entry name" value="Usp"/>
    <property type="match status" value="1"/>
</dbReference>
<dbReference type="InterPro" id="IPR006016">
    <property type="entry name" value="UspA"/>
</dbReference>
<dbReference type="Gene3D" id="3.40.50.620">
    <property type="entry name" value="HUPs"/>
    <property type="match status" value="1"/>
</dbReference>
<protein>
    <submittedName>
        <fullName evidence="3">UspA domain protein</fullName>
    </submittedName>
</protein>
<dbReference type="EMBL" id="AOLS01000032">
    <property type="protein sequence ID" value="EMA22102.1"/>
    <property type="molecule type" value="Genomic_DNA"/>
</dbReference>
<dbReference type="RefSeq" id="WP_007188429.1">
    <property type="nucleotide sequence ID" value="NZ_AOLS01000032.1"/>
</dbReference>
<accession>M0KL75</accession>
<dbReference type="PANTHER" id="PTHR46268:SF6">
    <property type="entry name" value="UNIVERSAL STRESS PROTEIN UP12"/>
    <property type="match status" value="1"/>
</dbReference>
<name>M0KL75_9EURY</name>
<evidence type="ECO:0000313" key="4">
    <source>
        <dbReference type="Proteomes" id="UP000011687"/>
    </source>
</evidence>
<dbReference type="PANTHER" id="PTHR46268">
    <property type="entry name" value="STRESS RESPONSE PROTEIN NHAX"/>
    <property type="match status" value="1"/>
</dbReference>
<feature type="domain" description="UspA" evidence="2">
    <location>
        <begin position="6"/>
        <end position="138"/>
    </location>
</feature>
<dbReference type="CDD" id="cd00293">
    <property type="entry name" value="USP-like"/>
    <property type="match status" value="1"/>
</dbReference>
<evidence type="ECO:0000313" key="3">
    <source>
        <dbReference type="EMBL" id="EMA22102.1"/>
    </source>
</evidence>
<dbReference type="PATRIC" id="fig|662475.6.peg.1106"/>
<comment type="similarity">
    <text evidence="1">Belongs to the universal stress protein A family.</text>
</comment>
<keyword evidence="4" id="KW-1185">Reference proteome</keyword>
<comment type="caution">
    <text evidence="3">The sequence shown here is derived from an EMBL/GenBank/DDBJ whole genome shotgun (WGS) entry which is preliminary data.</text>
</comment>
<organism evidence="3 4">
    <name type="scientific">Haloarcula marismortui ATCC 33799</name>
    <dbReference type="NCBI Taxonomy" id="662475"/>
    <lineage>
        <taxon>Archaea</taxon>
        <taxon>Methanobacteriati</taxon>
        <taxon>Methanobacteriota</taxon>
        <taxon>Stenosarchaea group</taxon>
        <taxon>Halobacteria</taxon>
        <taxon>Halobacteriales</taxon>
        <taxon>Haloarculaceae</taxon>
        <taxon>Haloarcula</taxon>
    </lineage>
</organism>
<sequence length="143" mass="15437">MPASLFEHVLVPVASPEDAAATIRATRPYLEAIRSNVTVINVVEKAGGAPDKASVEQREDYAEEMFNVARSQMEGSDITLTTEVRYGTDVAETIIETAHEIGASAIVFTPRDGSRWVRLLTGDVALSLVSDSDLPVITLPDHD</sequence>
<evidence type="ECO:0000259" key="2">
    <source>
        <dbReference type="Pfam" id="PF00582"/>
    </source>
</evidence>
<proteinExistence type="inferred from homology"/>
<dbReference type="SUPFAM" id="SSF52402">
    <property type="entry name" value="Adenine nucleotide alpha hydrolases-like"/>
    <property type="match status" value="1"/>
</dbReference>
<dbReference type="AlphaFoldDB" id="M0KL75"/>
<dbReference type="Proteomes" id="UP000011687">
    <property type="component" value="Unassembled WGS sequence"/>
</dbReference>
<gene>
    <name evidence="3" type="ORF">C435_05728</name>
</gene>
<evidence type="ECO:0000256" key="1">
    <source>
        <dbReference type="ARBA" id="ARBA00008791"/>
    </source>
</evidence>